<evidence type="ECO:0000256" key="1">
    <source>
        <dbReference type="SAM" id="MobiDB-lite"/>
    </source>
</evidence>
<reference evidence="2" key="2">
    <citation type="submission" date="2023-06" db="EMBL/GenBank/DDBJ databases">
        <authorList>
            <consortium name="Lawrence Berkeley National Laboratory"/>
            <person name="Haridas S."/>
            <person name="Hensen N."/>
            <person name="Bonometti L."/>
            <person name="Westerberg I."/>
            <person name="Brannstrom I.O."/>
            <person name="Guillou S."/>
            <person name="Cros-Aarteil S."/>
            <person name="Calhoun S."/>
            <person name="Kuo A."/>
            <person name="Mondo S."/>
            <person name="Pangilinan J."/>
            <person name="Riley R."/>
            <person name="Labutti K."/>
            <person name="Andreopoulos B."/>
            <person name="Lipzen A."/>
            <person name="Chen C."/>
            <person name="Yanf M."/>
            <person name="Daum C."/>
            <person name="Ng V."/>
            <person name="Clum A."/>
            <person name="Steindorff A."/>
            <person name="Ohm R."/>
            <person name="Martin F."/>
            <person name="Silar P."/>
            <person name="Natvig D."/>
            <person name="Lalanne C."/>
            <person name="Gautier V."/>
            <person name="Ament-Velasquez S.L."/>
            <person name="Kruys A."/>
            <person name="Hutchinson M.I."/>
            <person name="Powell A.J."/>
            <person name="Barry K."/>
            <person name="Miller A.N."/>
            <person name="Grigoriev I.V."/>
            <person name="Debuchy R."/>
            <person name="Gladieux P."/>
            <person name="Thoren M.H."/>
            <person name="Johannesson H."/>
        </authorList>
    </citation>
    <scope>NUCLEOTIDE SEQUENCE</scope>
    <source>
        <strain evidence="2">CBS 955.72</strain>
    </source>
</reference>
<accession>A0AAJ0HNB2</accession>
<name>A0AAJ0HNB2_9PEZI</name>
<comment type="caution">
    <text evidence="2">The sequence shown here is derived from an EMBL/GenBank/DDBJ whole genome shotgun (WGS) entry which is preliminary data.</text>
</comment>
<dbReference type="AlphaFoldDB" id="A0AAJ0HNB2"/>
<reference evidence="2" key="1">
    <citation type="journal article" date="2023" name="Mol. Phylogenet. Evol.">
        <title>Genome-scale phylogeny and comparative genomics of the fungal order Sordariales.</title>
        <authorList>
            <person name="Hensen N."/>
            <person name="Bonometti L."/>
            <person name="Westerberg I."/>
            <person name="Brannstrom I.O."/>
            <person name="Guillou S."/>
            <person name="Cros-Aarteil S."/>
            <person name="Calhoun S."/>
            <person name="Haridas S."/>
            <person name="Kuo A."/>
            <person name="Mondo S."/>
            <person name="Pangilinan J."/>
            <person name="Riley R."/>
            <person name="LaButti K."/>
            <person name="Andreopoulos B."/>
            <person name="Lipzen A."/>
            <person name="Chen C."/>
            <person name="Yan M."/>
            <person name="Daum C."/>
            <person name="Ng V."/>
            <person name="Clum A."/>
            <person name="Steindorff A."/>
            <person name="Ohm R.A."/>
            <person name="Martin F."/>
            <person name="Silar P."/>
            <person name="Natvig D.O."/>
            <person name="Lalanne C."/>
            <person name="Gautier V."/>
            <person name="Ament-Velasquez S.L."/>
            <person name="Kruys A."/>
            <person name="Hutchinson M.I."/>
            <person name="Powell A.J."/>
            <person name="Barry K."/>
            <person name="Miller A.N."/>
            <person name="Grigoriev I.V."/>
            <person name="Debuchy R."/>
            <person name="Gladieux P."/>
            <person name="Hiltunen Thoren M."/>
            <person name="Johannesson H."/>
        </authorList>
    </citation>
    <scope>NUCLEOTIDE SEQUENCE</scope>
    <source>
        <strain evidence="2">CBS 955.72</strain>
    </source>
</reference>
<evidence type="ECO:0000313" key="2">
    <source>
        <dbReference type="EMBL" id="KAK3358035.1"/>
    </source>
</evidence>
<gene>
    <name evidence="2" type="ORF">B0T25DRAFT_590091</name>
</gene>
<evidence type="ECO:0000313" key="3">
    <source>
        <dbReference type="Proteomes" id="UP001275084"/>
    </source>
</evidence>
<proteinExistence type="predicted"/>
<organism evidence="2 3">
    <name type="scientific">Lasiosphaeria hispida</name>
    <dbReference type="NCBI Taxonomy" id="260671"/>
    <lineage>
        <taxon>Eukaryota</taxon>
        <taxon>Fungi</taxon>
        <taxon>Dikarya</taxon>
        <taxon>Ascomycota</taxon>
        <taxon>Pezizomycotina</taxon>
        <taxon>Sordariomycetes</taxon>
        <taxon>Sordariomycetidae</taxon>
        <taxon>Sordariales</taxon>
        <taxon>Lasiosphaeriaceae</taxon>
        <taxon>Lasiosphaeria</taxon>
    </lineage>
</organism>
<dbReference type="Proteomes" id="UP001275084">
    <property type="component" value="Unassembled WGS sequence"/>
</dbReference>
<feature type="compositionally biased region" description="Pro residues" evidence="1">
    <location>
        <begin position="79"/>
        <end position="93"/>
    </location>
</feature>
<sequence>MLVRDTKRLGLLIGPLFVLLITSFSLWDSDTKTRLQSHLGAAFHGQISPTNHDQVRVQTPSRAPTSAPTRPAPALSHYPPHPHLDPPSPPPLQTPQAGPNRNNAKPALSPPTHQELSSVSAKNKSFFPVLFGNTSAFNTNILPHPARDDTWSSDPAAPSAHFFEVVCTAAFAVADDGASVLQCLEPLAGDPQRCEGELALLALSAGPHDALVFYRPGRPYVWREELVYVLRAVVRRPGGYGRLEKNWFVFWGWDGEGGLCAIDVVPKRVFAWLDPSGNEEATNSLRVTMCERADVACKPDGEDTFILTVVQHKWYYNYHSEYEPYVIVFRERAPFEVRGQKYHGYLDDELFLAFGMEDERGGGIDVRASDLLGEMGLCSDP</sequence>
<keyword evidence="3" id="KW-1185">Reference proteome</keyword>
<feature type="compositionally biased region" description="Polar residues" evidence="1">
    <location>
        <begin position="94"/>
        <end position="103"/>
    </location>
</feature>
<feature type="region of interest" description="Disordered" evidence="1">
    <location>
        <begin position="45"/>
        <end position="119"/>
    </location>
</feature>
<feature type="compositionally biased region" description="Polar residues" evidence="1">
    <location>
        <begin position="47"/>
        <end position="58"/>
    </location>
</feature>
<protein>
    <submittedName>
        <fullName evidence="2">Uncharacterized protein</fullName>
    </submittedName>
</protein>
<dbReference type="EMBL" id="JAUIQD010000003">
    <property type="protein sequence ID" value="KAK3358035.1"/>
    <property type="molecule type" value="Genomic_DNA"/>
</dbReference>
<feature type="compositionally biased region" description="Low complexity" evidence="1">
    <location>
        <begin position="59"/>
        <end position="78"/>
    </location>
</feature>